<dbReference type="InterPro" id="IPR036979">
    <property type="entry name" value="CM_dom_sf"/>
</dbReference>
<dbReference type="Gene3D" id="1.20.59.10">
    <property type="entry name" value="Chorismate mutase"/>
    <property type="match status" value="1"/>
</dbReference>
<dbReference type="EC" id="5.4.99.5" evidence="1"/>
<dbReference type="EMBL" id="QLIX01000001">
    <property type="protein sequence ID" value="RAI61029.1"/>
    <property type="molecule type" value="Genomic_DNA"/>
</dbReference>
<feature type="domain" description="Chorismate mutase" evidence="2">
    <location>
        <begin position="10"/>
        <end position="100"/>
    </location>
</feature>
<sequence>MTAAADSVPLPPEAALAALRDEIDRLDQQILGLLRRRYEVVATLAGSRIKSGSGPLRPGREAMILRRLLAESAGGVPPGAVVRIWHEIISASSALQGGYTVALPARDEAGLLLARDHFGGAIALRPLPSPAAALSALSSGEAQVAILPLPEEGEPPERAWWTALAAPRLQVAARLPFWRPAGYAGPEALAVMPGAPDPSGADRSLLRLETAAAAGRASLLAALEAAGLPALGLQIQREAGHALALAEIEGVVAAGDPRLARLPFAHVVPLGFYAVPASGDPG</sequence>
<protein>
    <recommendedName>
        <fullName evidence="1">chorismate mutase</fullName>
        <ecNumber evidence="1">5.4.99.5</ecNumber>
    </recommendedName>
</protein>
<dbReference type="GO" id="GO:0046417">
    <property type="term" value="P:chorismate metabolic process"/>
    <property type="evidence" value="ECO:0007669"/>
    <property type="project" value="InterPro"/>
</dbReference>
<dbReference type="OrthoDB" id="7268348at2"/>
<dbReference type="InterPro" id="IPR002701">
    <property type="entry name" value="CM_II_prokaryot"/>
</dbReference>
<gene>
    <name evidence="3" type="ORF">DOO78_02570</name>
</gene>
<dbReference type="AlphaFoldDB" id="A0A327MEF5"/>
<dbReference type="InterPro" id="IPR036263">
    <property type="entry name" value="Chorismate_II_sf"/>
</dbReference>
<comment type="caution">
    <text evidence="3">The sequence shown here is derived from an EMBL/GenBank/DDBJ whole genome shotgun (WGS) entry which is preliminary data.</text>
</comment>
<dbReference type="SMART" id="SM00830">
    <property type="entry name" value="CM_2"/>
    <property type="match status" value="1"/>
</dbReference>
<dbReference type="Pfam" id="PF01817">
    <property type="entry name" value="CM_2"/>
    <property type="match status" value="1"/>
</dbReference>
<dbReference type="GO" id="GO:0004106">
    <property type="term" value="F:chorismate mutase activity"/>
    <property type="evidence" value="ECO:0007669"/>
    <property type="project" value="UniProtKB-EC"/>
</dbReference>
<dbReference type="PROSITE" id="PS51168">
    <property type="entry name" value="CHORISMATE_MUT_2"/>
    <property type="match status" value="1"/>
</dbReference>
<organism evidence="3 4">
    <name type="scientific">Roseicella frigidaeris</name>
    <dbReference type="NCBI Taxonomy" id="2230885"/>
    <lineage>
        <taxon>Bacteria</taxon>
        <taxon>Pseudomonadati</taxon>
        <taxon>Pseudomonadota</taxon>
        <taxon>Alphaproteobacteria</taxon>
        <taxon>Acetobacterales</taxon>
        <taxon>Roseomonadaceae</taxon>
        <taxon>Roseicella</taxon>
    </lineage>
</organism>
<evidence type="ECO:0000256" key="1">
    <source>
        <dbReference type="ARBA" id="ARBA00012404"/>
    </source>
</evidence>
<evidence type="ECO:0000313" key="4">
    <source>
        <dbReference type="Proteomes" id="UP000249065"/>
    </source>
</evidence>
<accession>A0A327MEF5</accession>
<reference evidence="4" key="1">
    <citation type="submission" date="2018-06" db="EMBL/GenBank/DDBJ databases">
        <authorList>
            <person name="Khan S.A."/>
        </authorList>
    </citation>
    <scope>NUCLEOTIDE SEQUENCE [LARGE SCALE GENOMIC DNA]</scope>
    <source>
        <strain evidence="4">DB-1506</strain>
    </source>
</reference>
<name>A0A327MEF5_9PROT</name>
<dbReference type="SUPFAM" id="SSF48600">
    <property type="entry name" value="Chorismate mutase II"/>
    <property type="match status" value="1"/>
</dbReference>
<evidence type="ECO:0000313" key="3">
    <source>
        <dbReference type="EMBL" id="RAI61029.1"/>
    </source>
</evidence>
<dbReference type="Proteomes" id="UP000249065">
    <property type="component" value="Unassembled WGS sequence"/>
</dbReference>
<keyword evidence="4" id="KW-1185">Reference proteome</keyword>
<proteinExistence type="predicted"/>
<evidence type="ECO:0000259" key="2">
    <source>
        <dbReference type="PROSITE" id="PS51168"/>
    </source>
</evidence>